<dbReference type="GO" id="GO:0019239">
    <property type="term" value="F:deaminase activity"/>
    <property type="evidence" value="ECO:0007669"/>
    <property type="project" value="TreeGrafter"/>
</dbReference>
<evidence type="ECO:0000256" key="4">
    <source>
        <dbReference type="ARBA" id="ARBA00022833"/>
    </source>
</evidence>
<comment type="cofactor">
    <cofactor evidence="1">
        <name>Zn(2+)</name>
        <dbReference type="ChEBI" id="CHEBI:29105"/>
    </cofactor>
</comment>
<dbReference type="GO" id="GO:0005829">
    <property type="term" value="C:cytosol"/>
    <property type="evidence" value="ECO:0007669"/>
    <property type="project" value="TreeGrafter"/>
</dbReference>
<evidence type="ECO:0000256" key="2">
    <source>
        <dbReference type="ARBA" id="ARBA00022723"/>
    </source>
</evidence>
<keyword evidence="4" id="KW-0862">Zinc</keyword>
<dbReference type="InterPro" id="IPR032466">
    <property type="entry name" value="Metal_Hydrolase"/>
</dbReference>
<dbReference type="InterPro" id="IPR051607">
    <property type="entry name" value="Metallo-dep_hydrolases"/>
</dbReference>
<dbReference type="EMBL" id="AP019860">
    <property type="protein sequence ID" value="BBM83043.1"/>
    <property type="molecule type" value="Genomic_DNA"/>
</dbReference>
<proteinExistence type="predicted"/>
<dbReference type="InterPro" id="IPR011059">
    <property type="entry name" value="Metal-dep_hydrolase_composite"/>
</dbReference>
<keyword evidence="7" id="KW-1185">Reference proteome</keyword>
<dbReference type="PANTHER" id="PTHR11271:SF48">
    <property type="entry name" value="AMIDOHYDROLASE-RELATED DOMAIN-CONTAINING PROTEIN"/>
    <property type="match status" value="1"/>
</dbReference>
<dbReference type="PANTHER" id="PTHR11271">
    <property type="entry name" value="GUANINE DEAMINASE"/>
    <property type="match status" value="1"/>
</dbReference>
<name>A0A5S9F2E8_UABAM</name>
<keyword evidence="2" id="KW-0479">Metal-binding</keyword>
<dbReference type="InterPro" id="IPR010252">
    <property type="entry name" value="HutF"/>
</dbReference>
<evidence type="ECO:0000313" key="6">
    <source>
        <dbReference type="EMBL" id="BBM83043.1"/>
    </source>
</evidence>
<evidence type="ECO:0000259" key="5">
    <source>
        <dbReference type="Pfam" id="PF01979"/>
    </source>
</evidence>
<dbReference type="KEGG" id="uam:UABAM_01393"/>
<dbReference type="NCBIfam" id="TIGR02022">
    <property type="entry name" value="hutF"/>
    <property type="match status" value="1"/>
</dbReference>
<evidence type="ECO:0000256" key="1">
    <source>
        <dbReference type="ARBA" id="ARBA00001947"/>
    </source>
</evidence>
<dbReference type="GO" id="GO:0046872">
    <property type="term" value="F:metal ion binding"/>
    <property type="evidence" value="ECO:0007669"/>
    <property type="project" value="UniProtKB-KW"/>
</dbReference>
<evidence type="ECO:0000313" key="7">
    <source>
        <dbReference type="Proteomes" id="UP000326354"/>
    </source>
</evidence>
<reference evidence="6 7" key="1">
    <citation type="submission" date="2019-08" db="EMBL/GenBank/DDBJ databases">
        <title>Complete genome sequence of Candidatus Uab amorphum.</title>
        <authorList>
            <person name="Shiratori T."/>
            <person name="Suzuki S."/>
            <person name="Kakizawa Y."/>
            <person name="Ishida K."/>
        </authorList>
    </citation>
    <scope>NUCLEOTIDE SEQUENCE [LARGE SCALE GENOMIC DNA]</scope>
    <source>
        <strain evidence="6 7">SRT547</strain>
    </source>
</reference>
<accession>A0A5S9F2E8</accession>
<dbReference type="RefSeq" id="WP_151967267.1">
    <property type="nucleotide sequence ID" value="NZ_AP019860.1"/>
</dbReference>
<dbReference type="NCBIfam" id="NF006681">
    <property type="entry name" value="PRK09229.1-2"/>
    <property type="match status" value="1"/>
</dbReference>
<dbReference type="OrthoDB" id="9807210at2"/>
<dbReference type="Pfam" id="PF01979">
    <property type="entry name" value="Amidohydro_1"/>
    <property type="match status" value="1"/>
</dbReference>
<dbReference type="Gene3D" id="2.30.40.10">
    <property type="entry name" value="Urease, subunit C, domain 1"/>
    <property type="match status" value="1"/>
</dbReference>
<dbReference type="Gene3D" id="3.20.20.140">
    <property type="entry name" value="Metal-dependent hydrolases"/>
    <property type="match status" value="1"/>
</dbReference>
<feature type="domain" description="Amidohydrolase-related" evidence="5">
    <location>
        <begin position="47"/>
        <end position="431"/>
    </location>
</feature>
<organism evidence="6 7">
    <name type="scientific">Uabimicrobium amorphum</name>
    <dbReference type="NCBI Taxonomy" id="2596890"/>
    <lineage>
        <taxon>Bacteria</taxon>
        <taxon>Pseudomonadati</taxon>
        <taxon>Planctomycetota</taxon>
        <taxon>Candidatus Uabimicrobiia</taxon>
        <taxon>Candidatus Uabimicrobiales</taxon>
        <taxon>Candidatus Uabimicrobiaceae</taxon>
        <taxon>Candidatus Uabimicrobium</taxon>
    </lineage>
</organism>
<evidence type="ECO:0000256" key="3">
    <source>
        <dbReference type="ARBA" id="ARBA00022801"/>
    </source>
</evidence>
<protein>
    <submittedName>
        <fullName evidence="6">Formimidoylglutamate deiminase</fullName>
    </submittedName>
</protein>
<gene>
    <name evidence="6" type="ORF">UABAM_01393</name>
</gene>
<dbReference type="InterPro" id="IPR006680">
    <property type="entry name" value="Amidohydro-rel"/>
</dbReference>
<keyword evidence="3" id="KW-0378">Hydrolase</keyword>
<dbReference type="Proteomes" id="UP000326354">
    <property type="component" value="Chromosome"/>
</dbReference>
<dbReference type="SUPFAM" id="SSF51556">
    <property type="entry name" value="Metallo-dependent hydrolases"/>
    <property type="match status" value="1"/>
</dbReference>
<dbReference type="AlphaFoldDB" id="A0A5S9F2E8"/>
<sequence length="457" mass="51350">MKTWKFDALLQNDRWLQPAYITVDNSGVIQEIAENSENSYEEVKGVALPGYQNAHSHAFQYAMAGTAEHLPVGAQSDDFWSWREAMYRLALNVSPQDIRAIATMLYSEMLRHGYTAVTEFHYVHHNTDGTAYDNLAEMGTQLIAAAKEVGIDITLVPIFYQMGDFGVAAKDGQRRFISSTVDDYLKLYEKSREACTNYDGASIGVGVHSLRAVHAEDIIALFAQTATNIPRHIHIAEQQKEVDSCIAYTKQRPVEWLLNNVNLDETYHLVHATHLDANEVSRLCETKAHVVLCPSTEGNLGDGLFSLRDFWQQGGHWSIGTDSHVGLNPMEELRILDYGQRLHFEKRNILCRKDGEDSGEQAFMESVLSGRKAMGNLQQEFFAVGQPLNAVVMDHSHPLLATTSLQRFLATVVYSCDVSAIRGTMVNGSWVIQNQRHAKHEQIVSDFCDTITKLKNR</sequence>